<keyword evidence="2" id="KW-0472">Membrane</keyword>
<name>A0A8J8NXC8_HALGN</name>
<keyword evidence="2" id="KW-0812">Transmembrane</keyword>
<dbReference type="EMBL" id="RRYP01003686">
    <property type="protein sequence ID" value="TNV83581.1"/>
    <property type="molecule type" value="Genomic_DNA"/>
</dbReference>
<evidence type="ECO:0000313" key="3">
    <source>
        <dbReference type="EMBL" id="TNV83581.1"/>
    </source>
</evidence>
<comment type="caution">
    <text evidence="3">The sequence shown here is derived from an EMBL/GenBank/DDBJ whole genome shotgun (WGS) entry which is preliminary data.</text>
</comment>
<evidence type="ECO:0000256" key="2">
    <source>
        <dbReference type="SAM" id="Phobius"/>
    </source>
</evidence>
<organism evidence="3 4">
    <name type="scientific">Halteria grandinella</name>
    <dbReference type="NCBI Taxonomy" id="5974"/>
    <lineage>
        <taxon>Eukaryota</taxon>
        <taxon>Sar</taxon>
        <taxon>Alveolata</taxon>
        <taxon>Ciliophora</taxon>
        <taxon>Intramacronucleata</taxon>
        <taxon>Spirotrichea</taxon>
        <taxon>Stichotrichia</taxon>
        <taxon>Sporadotrichida</taxon>
        <taxon>Halteriidae</taxon>
        <taxon>Halteria</taxon>
    </lineage>
</organism>
<dbReference type="AlphaFoldDB" id="A0A8J8NXC8"/>
<reference evidence="3" key="1">
    <citation type="submission" date="2019-06" db="EMBL/GenBank/DDBJ databases">
        <authorList>
            <person name="Zheng W."/>
        </authorList>
    </citation>
    <scope>NUCLEOTIDE SEQUENCE</scope>
    <source>
        <strain evidence="3">QDHG01</strain>
    </source>
</reference>
<keyword evidence="4" id="KW-1185">Reference proteome</keyword>
<feature type="compositionally biased region" description="Basic and acidic residues" evidence="1">
    <location>
        <begin position="1"/>
        <end position="12"/>
    </location>
</feature>
<feature type="transmembrane region" description="Helical" evidence="2">
    <location>
        <begin position="69"/>
        <end position="93"/>
    </location>
</feature>
<feature type="transmembrane region" description="Helical" evidence="2">
    <location>
        <begin position="190"/>
        <end position="212"/>
    </location>
</feature>
<protein>
    <submittedName>
        <fullName evidence="3">Uncharacterized protein</fullName>
    </submittedName>
</protein>
<dbReference type="Proteomes" id="UP000785679">
    <property type="component" value="Unassembled WGS sequence"/>
</dbReference>
<gene>
    <name evidence="3" type="ORF">FGO68_gene4666</name>
</gene>
<evidence type="ECO:0000313" key="4">
    <source>
        <dbReference type="Proteomes" id="UP000785679"/>
    </source>
</evidence>
<feature type="region of interest" description="Disordered" evidence="1">
    <location>
        <begin position="1"/>
        <end position="30"/>
    </location>
</feature>
<accession>A0A8J8NXC8</accession>
<proteinExistence type="predicted"/>
<feature type="transmembrane region" description="Helical" evidence="2">
    <location>
        <begin position="113"/>
        <end position="135"/>
    </location>
</feature>
<sequence>MPDEAEPNRPRESIQVNQRLPPRGRPRGSNNNYGAEVIEEKIQADGYFNIFCFSFKPATRIQLLFSLTLFRAFNIALTLDVLTCVLYSILILMDEIQRSTYDIVTYIELTKTVILILHGAASAIAFKRCIVLRIYRFALFVKIVKSLMIISIFTLLVAQQVIMCIGSQLVENADSDQRGICHKVSQDKNFLYFAIYLPFQVYFLYITHSFLYRGRQGQFDIYGNLVVEVFYYDAQTLQPKVAYFVNGLRVDHTNSIVLLQYPILTTMLHQNQAYIKSHSKKLLCPHSQAIAIPRQSIGIISERSDNMARADPVKGRVVMVYGSMKVEEGRKEMVLI</sequence>
<feature type="transmembrane region" description="Helical" evidence="2">
    <location>
        <begin position="147"/>
        <end position="170"/>
    </location>
</feature>
<keyword evidence="2" id="KW-1133">Transmembrane helix</keyword>
<evidence type="ECO:0000256" key="1">
    <source>
        <dbReference type="SAM" id="MobiDB-lite"/>
    </source>
</evidence>